<evidence type="ECO:0000313" key="4">
    <source>
        <dbReference type="Proteomes" id="UP000093819"/>
    </source>
</evidence>
<gene>
    <name evidence="3" type="ORF">A5635_23815</name>
</gene>
<evidence type="ECO:0000256" key="1">
    <source>
        <dbReference type="SAM" id="MobiDB-lite"/>
    </source>
</evidence>
<dbReference type="Pfam" id="PF10821">
    <property type="entry name" value="DUF2567"/>
    <property type="match status" value="1"/>
</dbReference>
<evidence type="ECO:0000313" key="3">
    <source>
        <dbReference type="EMBL" id="OBK21166.1"/>
    </source>
</evidence>
<keyword evidence="2" id="KW-0812">Transmembrane</keyword>
<comment type="caution">
    <text evidence="3">The sequence shown here is derived from an EMBL/GenBank/DDBJ whole genome shotgun (WGS) entry which is preliminary data.</text>
</comment>
<feature type="transmembrane region" description="Helical" evidence="2">
    <location>
        <begin position="111"/>
        <end position="133"/>
    </location>
</feature>
<organism evidence="3 4">
    <name type="scientific">Mycobacterium asiaticum</name>
    <dbReference type="NCBI Taxonomy" id="1790"/>
    <lineage>
        <taxon>Bacteria</taxon>
        <taxon>Bacillati</taxon>
        <taxon>Actinomycetota</taxon>
        <taxon>Actinomycetes</taxon>
        <taxon>Mycobacteriales</taxon>
        <taxon>Mycobacteriaceae</taxon>
        <taxon>Mycobacterium</taxon>
    </lineage>
</organism>
<evidence type="ECO:0008006" key="5">
    <source>
        <dbReference type="Google" id="ProtNLM"/>
    </source>
</evidence>
<dbReference type="Proteomes" id="UP000093819">
    <property type="component" value="Unassembled WGS sequence"/>
</dbReference>
<sequence>MPQPDGPQPEVSQPEGPVGPRTSRNRASAVVMLALAACGVLVGALWAWIAPPVHAVVAISRKGERVHEYLGSESQNFFVAPFVLLGLLGVLAVVAAVAAWQWRDHRGPEMVGALTVGLIGAAAAAAGVGALLVRLRYGALDFDTVQLSGGDHQLTYVRQAPPVFFGHLPLQILATLLSPTAAASLVYALCATGTVRDDLGAYPPVNRPAAVLPSVPPTPVPDQH</sequence>
<dbReference type="EMBL" id="LZLR01000116">
    <property type="protein sequence ID" value="OBK21166.1"/>
    <property type="molecule type" value="Genomic_DNA"/>
</dbReference>
<keyword evidence="2" id="KW-0472">Membrane</keyword>
<accession>A0A1A3NH96</accession>
<name>A0A1A3NH96_MYCAS</name>
<dbReference type="AlphaFoldDB" id="A0A1A3NH96"/>
<reference evidence="3 4" key="1">
    <citation type="submission" date="2016-06" db="EMBL/GenBank/DDBJ databases">
        <authorList>
            <person name="Kjaerup R.B."/>
            <person name="Dalgaard T.S."/>
            <person name="Juul-Madsen H.R."/>
        </authorList>
    </citation>
    <scope>NUCLEOTIDE SEQUENCE [LARGE SCALE GENOMIC DNA]</scope>
    <source>
        <strain evidence="3 4">1245335.1</strain>
    </source>
</reference>
<proteinExistence type="predicted"/>
<evidence type="ECO:0000256" key="2">
    <source>
        <dbReference type="SAM" id="Phobius"/>
    </source>
</evidence>
<dbReference type="InterPro" id="IPR021213">
    <property type="entry name" value="DUF2567"/>
</dbReference>
<feature type="transmembrane region" description="Helical" evidence="2">
    <location>
        <begin position="29"/>
        <end position="49"/>
    </location>
</feature>
<keyword evidence="2" id="KW-1133">Transmembrane helix</keyword>
<protein>
    <recommendedName>
        <fullName evidence="5">DUF2567 domain-containing protein</fullName>
    </recommendedName>
</protein>
<feature type="region of interest" description="Disordered" evidence="1">
    <location>
        <begin position="1"/>
        <end position="23"/>
    </location>
</feature>
<feature type="transmembrane region" description="Helical" evidence="2">
    <location>
        <begin position="77"/>
        <end position="99"/>
    </location>
</feature>
<feature type="transmembrane region" description="Helical" evidence="2">
    <location>
        <begin position="168"/>
        <end position="190"/>
    </location>
</feature>